<proteinExistence type="predicted"/>
<dbReference type="EMBL" id="JARJBC010000003">
    <property type="protein sequence ID" value="MDF3288759.1"/>
    <property type="molecule type" value="Genomic_DNA"/>
</dbReference>
<comment type="caution">
    <text evidence="1">The sequence shown here is derived from an EMBL/GenBank/DDBJ whole genome shotgun (WGS) entry which is preliminary data.</text>
</comment>
<evidence type="ECO:0000313" key="2">
    <source>
        <dbReference type="Proteomes" id="UP001216579"/>
    </source>
</evidence>
<keyword evidence="2" id="KW-1185">Reference proteome</keyword>
<organism evidence="1 2">
    <name type="scientific">Streptomyces silvisoli</name>
    <dbReference type="NCBI Taxonomy" id="3034235"/>
    <lineage>
        <taxon>Bacteria</taxon>
        <taxon>Bacillati</taxon>
        <taxon>Actinomycetota</taxon>
        <taxon>Actinomycetes</taxon>
        <taxon>Kitasatosporales</taxon>
        <taxon>Streptomycetaceae</taxon>
        <taxon>Streptomyces</taxon>
    </lineage>
</organism>
<name>A0ABT5ZGP9_9ACTN</name>
<gene>
    <name evidence="1" type="ORF">P3G67_05835</name>
</gene>
<evidence type="ECO:0000313" key="1">
    <source>
        <dbReference type="EMBL" id="MDF3288759.1"/>
    </source>
</evidence>
<sequence>MASFPFPDDLRTLQRQLHAVRNELTALHAHLPPRPAGTEAFVDEDGFEHPATPAWTDEERQTVDALWARQRELAHAVTVHPFWSTLGADQIAARAALKHLDGTAESDDAVETPKC</sequence>
<dbReference type="RefSeq" id="WP_276092506.1">
    <property type="nucleotide sequence ID" value="NZ_JARJBC010000003.1"/>
</dbReference>
<reference evidence="1 2" key="1">
    <citation type="submission" date="2023-03" db="EMBL/GenBank/DDBJ databases">
        <title>Draft genome sequence of Streptomyces sp. RB6PN23 isolated from peat swamp forest in Thailand.</title>
        <authorList>
            <person name="Klaysubun C."/>
            <person name="Duangmal K."/>
        </authorList>
    </citation>
    <scope>NUCLEOTIDE SEQUENCE [LARGE SCALE GENOMIC DNA]</scope>
    <source>
        <strain evidence="1 2">RB6PN23</strain>
    </source>
</reference>
<accession>A0ABT5ZGP9</accession>
<dbReference type="Proteomes" id="UP001216579">
    <property type="component" value="Unassembled WGS sequence"/>
</dbReference>
<protein>
    <submittedName>
        <fullName evidence="1">Uncharacterized protein</fullName>
    </submittedName>
</protein>